<evidence type="ECO:0000313" key="2">
    <source>
        <dbReference type="EMBL" id="CUE63973.1"/>
    </source>
</evidence>
<dbReference type="VEuPathDB" id="TriTrypDB:BSAL_50360"/>
<dbReference type="AlphaFoldDB" id="A0A0S4IM81"/>
<keyword evidence="3" id="KW-1185">Reference proteome</keyword>
<feature type="compositionally biased region" description="Polar residues" evidence="1">
    <location>
        <begin position="88"/>
        <end position="103"/>
    </location>
</feature>
<reference evidence="3" key="1">
    <citation type="submission" date="2015-09" db="EMBL/GenBank/DDBJ databases">
        <authorList>
            <consortium name="Pathogen Informatics"/>
        </authorList>
    </citation>
    <scope>NUCLEOTIDE SEQUENCE [LARGE SCALE GENOMIC DNA]</scope>
    <source>
        <strain evidence="3">Lake Konstanz</strain>
    </source>
</reference>
<feature type="region of interest" description="Disordered" evidence="1">
    <location>
        <begin position="75"/>
        <end position="103"/>
    </location>
</feature>
<feature type="compositionally biased region" description="Basic and acidic residues" evidence="1">
    <location>
        <begin position="75"/>
        <end position="87"/>
    </location>
</feature>
<organism evidence="2 3">
    <name type="scientific">Bodo saltans</name>
    <name type="common">Flagellated protozoan</name>
    <dbReference type="NCBI Taxonomy" id="75058"/>
    <lineage>
        <taxon>Eukaryota</taxon>
        <taxon>Discoba</taxon>
        <taxon>Euglenozoa</taxon>
        <taxon>Kinetoplastea</taxon>
        <taxon>Metakinetoplastina</taxon>
        <taxon>Eubodonida</taxon>
        <taxon>Bodonidae</taxon>
        <taxon>Bodo</taxon>
    </lineage>
</organism>
<sequence length="361" mass="39901">MNSEDIFQLFRSGNLFASMSPNRARDFHILRRQLLIDCPNTYSELTVHNDGSTSGGQDMTATAAAILDNITNPRIEHREWAPEKTDKSLGSSSSPQQQVATSQDVLIRSEEDPFYFRGCALFVVPRRIDYRFHNLAIDTPEDTKTIGNNNIKNSSTSLSVVTGLALNSIAMLNTALTSTVRHRCSIQVLSLPKQSIPNTSPQRHDMIASSNEPVSPSKQNAVDYFDRQKSFTPHCCFGIFCPDLPEEPHINKDLPHRANFTSRRWLGVYWSDGTSVPGLGLLGAMSTAGTVKIERLKRNQVIAVGDVITVEVRPEENLVLFLLNGVEAGRLTLSSTMPIATRLESSYFAVRLSEGASVATF</sequence>
<protein>
    <submittedName>
        <fullName evidence="2">Uncharacterized protein</fullName>
    </submittedName>
</protein>
<dbReference type="EMBL" id="CYKH01000040">
    <property type="protein sequence ID" value="CUE63973.1"/>
    <property type="molecule type" value="Genomic_DNA"/>
</dbReference>
<name>A0A0S4IM81_BODSA</name>
<gene>
    <name evidence="2" type="ORF">BSAL_50360</name>
</gene>
<evidence type="ECO:0000256" key="1">
    <source>
        <dbReference type="SAM" id="MobiDB-lite"/>
    </source>
</evidence>
<dbReference type="Proteomes" id="UP000051952">
    <property type="component" value="Unassembled WGS sequence"/>
</dbReference>
<feature type="region of interest" description="Disordered" evidence="1">
    <location>
        <begin position="195"/>
        <end position="215"/>
    </location>
</feature>
<evidence type="ECO:0000313" key="3">
    <source>
        <dbReference type="Proteomes" id="UP000051952"/>
    </source>
</evidence>
<proteinExistence type="predicted"/>
<accession>A0A0S4IM81</accession>